<dbReference type="Proteomes" id="UP001610104">
    <property type="component" value="Unassembled WGS sequence"/>
</dbReference>
<evidence type="ECO:0000256" key="2">
    <source>
        <dbReference type="ARBA" id="ARBA00001946"/>
    </source>
</evidence>
<evidence type="ECO:0000256" key="9">
    <source>
        <dbReference type="RuleBase" id="RU361205"/>
    </source>
</evidence>
<reference evidence="11 12" key="1">
    <citation type="submission" date="2024-02" db="EMBL/GenBank/DDBJ databases">
        <title>A Gaetbulibacter species isolated from tidal flats and genomic insights of their niches.</title>
        <authorList>
            <person name="Ye Y."/>
        </authorList>
    </citation>
    <scope>NUCLEOTIDE SEQUENCE [LARGE SCALE GENOMIC DNA]</scope>
    <source>
        <strain evidence="11 12">KEM-8</strain>
    </source>
</reference>
<dbReference type="InterPro" id="IPR000489">
    <property type="entry name" value="Pterin-binding_dom"/>
</dbReference>
<evidence type="ECO:0000259" key="10">
    <source>
        <dbReference type="PROSITE" id="PS50972"/>
    </source>
</evidence>
<dbReference type="InterPro" id="IPR006390">
    <property type="entry name" value="DHP_synth_dom"/>
</dbReference>
<protein>
    <recommendedName>
        <fullName evidence="4 9">Dihydropteroate synthase</fullName>
        <shortName evidence="9">DHPS</shortName>
        <ecNumber evidence="4 9">2.5.1.15</ecNumber>
    </recommendedName>
    <alternativeName>
        <fullName evidence="9">Dihydropteroate pyrophosphorylase</fullName>
    </alternativeName>
</protein>
<comment type="catalytic activity">
    <reaction evidence="1">
        <text>(7,8-dihydropterin-6-yl)methyl diphosphate + 4-aminobenzoate = 7,8-dihydropteroate + diphosphate</text>
        <dbReference type="Rhea" id="RHEA:19949"/>
        <dbReference type="ChEBI" id="CHEBI:17836"/>
        <dbReference type="ChEBI" id="CHEBI:17839"/>
        <dbReference type="ChEBI" id="CHEBI:33019"/>
        <dbReference type="ChEBI" id="CHEBI:72950"/>
        <dbReference type="EC" id="2.5.1.15"/>
    </reaction>
</comment>
<dbReference type="SUPFAM" id="SSF51717">
    <property type="entry name" value="Dihydropteroate synthetase-like"/>
    <property type="match status" value="1"/>
</dbReference>
<comment type="pathway">
    <text evidence="3 9">Cofactor biosynthesis; tetrahydrofolate biosynthesis; 7,8-dihydrofolate from 2-amino-4-hydroxy-6-hydroxymethyl-7,8-dihydropteridine diphosphate and 4-aminobenzoate: step 1/2.</text>
</comment>
<proteinExistence type="inferred from homology"/>
<feature type="domain" description="Pterin-binding" evidence="10">
    <location>
        <begin position="15"/>
        <end position="267"/>
    </location>
</feature>
<comment type="caution">
    <text evidence="11">The sequence shown here is derived from an EMBL/GenBank/DDBJ whole genome shotgun (WGS) entry which is preliminary data.</text>
</comment>
<evidence type="ECO:0000256" key="6">
    <source>
        <dbReference type="ARBA" id="ARBA00022723"/>
    </source>
</evidence>
<evidence type="ECO:0000313" key="12">
    <source>
        <dbReference type="Proteomes" id="UP001610104"/>
    </source>
</evidence>
<dbReference type="GO" id="GO:0004156">
    <property type="term" value="F:dihydropteroate synthase activity"/>
    <property type="evidence" value="ECO:0007669"/>
    <property type="project" value="UniProtKB-EC"/>
</dbReference>
<dbReference type="RefSeq" id="WP_395439004.1">
    <property type="nucleotide sequence ID" value="NZ_JBAWKC010000005.1"/>
</dbReference>
<dbReference type="InterPro" id="IPR045031">
    <property type="entry name" value="DHP_synth-like"/>
</dbReference>
<dbReference type="Pfam" id="PF00809">
    <property type="entry name" value="Pterin_bind"/>
    <property type="match status" value="1"/>
</dbReference>
<dbReference type="InterPro" id="IPR011005">
    <property type="entry name" value="Dihydropteroate_synth-like_sf"/>
</dbReference>
<evidence type="ECO:0000256" key="1">
    <source>
        <dbReference type="ARBA" id="ARBA00000012"/>
    </source>
</evidence>
<sequence length="277" mass="30606">MTINCKGHLIDLSSPKVMGILNVTPDSFYDGGKHSSEKTMLKHVEHMLFEGATFIDIGAYSSKPGADFVSEDEELTRILPIITQVLKEFPEALLSVDTFRSQVAKECIQMGAALINDISAGKLDGAMLETVAHLHVPYIMMHMRGTPQTMQKQTVYNNLVKDILFYFSERIAAARQLGIVDLIADPGFGFAKTLEQNFELLNQLELFNILELPLLVGISRKSMIYKTLQSSASEALNGTTVLNTIALQKGANILRVHDVKEAIETIQLVQALNPNIT</sequence>
<evidence type="ECO:0000256" key="7">
    <source>
        <dbReference type="ARBA" id="ARBA00022842"/>
    </source>
</evidence>
<gene>
    <name evidence="11" type="primary">folP</name>
    <name evidence="11" type="ORF">V8G56_13570</name>
</gene>
<keyword evidence="12" id="KW-1185">Reference proteome</keyword>
<keyword evidence="7 9" id="KW-0460">Magnesium</keyword>
<dbReference type="EC" id="2.5.1.15" evidence="4 9"/>
<dbReference type="CDD" id="cd00739">
    <property type="entry name" value="DHPS"/>
    <property type="match status" value="1"/>
</dbReference>
<name>A0ABW7MSF7_9FLAO</name>
<dbReference type="PANTHER" id="PTHR20941:SF1">
    <property type="entry name" value="FOLIC ACID SYNTHESIS PROTEIN FOL1"/>
    <property type="match status" value="1"/>
</dbReference>
<evidence type="ECO:0000256" key="3">
    <source>
        <dbReference type="ARBA" id="ARBA00004763"/>
    </source>
</evidence>
<keyword evidence="6 9" id="KW-0479">Metal-binding</keyword>
<evidence type="ECO:0000256" key="4">
    <source>
        <dbReference type="ARBA" id="ARBA00012458"/>
    </source>
</evidence>
<keyword evidence="8 9" id="KW-0289">Folate biosynthesis</keyword>
<dbReference type="PROSITE" id="PS50972">
    <property type="entry name" value="PTERIN_BINDING"/>
    <property type="match status" value="1"/>
</dbReference>
<comment type="cofactor">
    <cofactor evidence="2 9">
        <name>Mg(2+)</name>
        <dbReference type="ChEBI" id="CHEBI:18420"/>
    </cofactor>
</comment>
<dbReference type="Gene3D" id="3.20.20.20">
    <property type="entry name" value="Dihydropteroate synthase-like"/>
    <property type="match status" value="1"/>
</dbReference>
<dbReference type="NCBIfam" id="TIGR01496">
    <property type="entry name" value="DHPS"/>
    <property type="match status" value="1"/>
</dbReference>
<evidence type="ECO:0000256" key="8">
    <source>
        <dbReference type="ARBA" id="ARBA00022909"/>
    </source>
</evidence>
<comment type="similarity">
    <text evidence="9">Belongs to the DHPS family.</text>
</comment>
<dbReference type="PANTHER" id="PTHR20941">
    <property type="entry name" value="FOLATE SYNTHESIS PROTEINS"/>
    <property type="match status" value="1"/>
</dbReference>
<organism evidence="11 12">
    <name type="scientific">Gaetbulibacter aquiaggeris</name>
    <dbReference type="NCBI Taxonomy" id="1735373"/>
    <lineage>
        <taxon>Bacteria</taxon>
        <taxon>Pseudomonadati</taxon>
        <taxon>Bacteroidota</taxon>
        <taxon>Flavobacteriia</taxon>
        <taxon>Flavobacteriales</taxon>
        <taxon>Flavobacteriaceae</taxon>
        <taxon>Gaetbulibacter</taxon>
    </lineage>
</organism>
<dbReference type="PROSITE" id="PS00792">
    <property type="entry name" value="DHPS_1"/>
    <property type="match status" value="1"/>
</dbReference>
<evidence type="ECO:0000256" key="5">
    <source>
        <dbReference type="ARBA" id="ARBA00022679"/>
    </source>
</evidence>
<evidence type="ECO:0000313" key="11">
    <source>
        <dbReference type="EMBL" id="MFH6769776.1"/>
    </source>
</evidence>
<comment type="function">
    <text evidence="9">Catalyzes the condensation of para-aminobenzoate (pABA) with 6-hydroxymethyl-7,8-dihydropterin diphosphate (DHPt-PP) to form 7,8-dihydropteroate (H2Pte), the immediate precursor of folate derivatives.</text>
</comment>
<accession>A0ABW7MSF7</accession>
<dbReference type="EMBL" id="JBAWKC010000005">
    <property type="protein sequence ID" value="MFH6769776.1"/>
    <property type="molecule type" value="Genomic_DNA"/>
</dbReference>
<keyword evidence="5 9" id="KW-0808">Transferase</keyword>